<feature type="coiled-coil region" evidence="1">
    <location>
        <begin position="23"/>
        <end position="87"/>
    </location>
</feature>
<proteinExistence type="predicted"/>
<evidence type="ECO:0000313" key="3">
    <source>
        <dbReference type="Proteomes" id="UP001174839"/>
    </source>
</evidence>
<evidence type="ECO:0008006" key="4">
    <source>
        <dbReference type="Google" id="ProtNLM"/>
    </source>
</evidence>
<sequence length="367" mass="42807">MHTLVRLLIPIMVLCCLQQVSGQEAYQEKIRELRAQRDLVEKQEKEALKKEVIQIDGRFEAGEIDEAEALLLKEQAAQRRAANIKNRQAIIDNEIALLERNKDETLALKDSISEKEERVTVYKYPDDEDEFDCEFFEFGCDSWGWDWDWEDNYRYDRRTYSDLVMSFGFSNADVQGLSLEASPYKKAGSRFFEIGWSWRTRVFQNSNWLRFHYGFAFQFNGLKPKDNQYFVNENGQTTLEVFPYDLRKSKFRMDNLVVPVYFEFGPSRKRISKHGVRYSLKDQFRLGLGAYGGLNIGARQKLKYTRDGNKVKDKLKGGYNTSDLIYGLNGYIGIGGVLLYAKYDLNPIFQNADVEQRFVAFGLQLQI</sequence>
<organism evidence="2 3">
    <name type="scientific">Robiginitalea aurantiaca</name>
    <dbReference type="NCBI Taxonomy" id="3056915"/>
    <lineage>
        <taxon>Bacteria</taxon>
        <taxon>Pseudomonadati</taxon>
        <taxon>Bacteroidota</taxon>
        <taxon>Flavobacteriia</taxon>
        <taxon>Flavobacteriales</taxon>
        <taxon>Flavobacteriaceae</taxon>
        <taxon>Robiginitalea</taxon>
    </lineage>
</organism>
<comment type="caution">
    <text evidence="2">The sequence shown here is derived from an EMBL/GenBank/DDBJ whole genome shotgun (WGS) entry which is preliminary data.</text>
</comment>
<dbReference type="EMBL" id="JAUDUY010000010">
    <property type="protein sequence ID" value="MDM9632531.1"/>
    <property type="molecule type" value="Genomic_DNA"/>
</dbReference>
<evidence type="ECO:0000313" key="2">
    <source>
        <dbReference type="EMBL" id="MDM9632531.1"/>
    </source>
</evidence>
<gene>
    <name evidence="2" type="ORF">QU605_13720</name>
</gene>
<dbReference type="Proteomes" id="UP001174839">
    <property type="component" value="Unassembled WGS sequence"/>
</dbReference>
<reference evidence="2" key="1">
    <citation type="submission" date="2023-06" db="EMBL/GenBank/DDBJ databases">
        <title>Robiginitalea aurantiacus sp. nov. and Algoriphagus sediminis sp. nov., isolated from coastal sediment.</title>
        <authorList>
            <person name="Zhou Z.Y."/>
            <person name="An J."/>
            <person name="Jia Y.W."/>
            <person name="Du Z.J."/>
        </authorList>
    </citation>
    <scope>NUCLEOTIDE SEQUENCE</scope>
    <source>
        <strain evidence="2">M39</strain>
    </source>
</reference>
<evidence type="ECO:0000256" key="1">
    <source>
        <dbReference type="SAM" id="Coils"/>
    </source>
</evidence>
<keyword evidence="3" id="KW-1185">Reference proteome</keyword>
<accession>A0ABT7WHZ5</accession>
<protein>
    <recommendedName>
        <fullName evidence="4">PorT family protein</fullName>
    </recommendedName>
</protein>
<name>A0ABT7WHZ5_9FLAO</name>
<dbReference type="RefSeq" id="WP_289725892.1">
    <property type="nucleotide sequence ID" value="NZ_JAUDUY010000010.1"/>
</dbReference>
<keyword evidence="1" id="KW-0175">Coiled coil</keyword>